<evidence type="ECO:0000313" key="9">
    <source>
        <dbReference type="Proteomes" id="UP000215301"/>
    </source>
</evidence>
<dbReference type="InterPro" id="IPR023504">
    <property type="entry name" value="Bacteriohemerythrin-like"/>
</dbReference>
<evidence type="ECO:0000256" key="4">
    <source>
        <dbReference type="ARBA" id="ARBA00022723"/>
    </source>
</evidence>
<dbReference type="EMBL" id="NKHD01000003">
    <property type="protein sequence ID" value="OXT09413.1"/>
    <property type="molecule type" value="Genomic_DNA"/>
</dbReference>
<feature type="binding site" evidence="6">
    <location>
        <position position="119"/>
    </location>
    <ligand>
        <name>Fe cation</name>
        <dbReference type="ChEBI" id="CHEBI:24875"/>
        <label>2</label>
    </ligand>
</feature>
<keyword evidence="3 6" id="KW-0561">Oxygen transport</keyword>
<dbReference type="RefSeq" id="WP_094043338.1">
    <property type="nucleotide sequence ID" value="NZ_JAQQRJ010000002.1"/>
</dbReference>
<dbReference type="PANTHER" id="PTHR37164:SF1">
    <property type="entry name" value="BACTERIOHEMERYTHRIN"/>
    <property type="match status" value="1"/>
</dbReference>
<evidence type="ECO:0000256" key="5">
    <source>
        <dbReference type="ARBA" id="ARBA00023004"/>
    </source>
</evidence>
<accession>A0A231VMD0</accession>
<evidence type="ECO:0000256" key="6">
    <source>
        <dbReference type="HAMAP-Rule" id="MF_00556"/>
    </source>
</evidence>
<comment type="subunit">
    <text evidence="6">Monomer.</text>
</comment>
<dbReference type="CDD" id="cd12107">
    <property type="entry name" value="Hemerythrin"/>
    <property type="match status" value="1"/>
</dbReference>
<feature type="domain" description="Hemerythrin-like" evidence="7">
    <location>
        <begin position="11"/>
        <end position="128"/>
    </location>
</feature>
<dbReference type="AlphaFoldDB" id="A0A231VMD0"/>
<dbReference type="GO" id="GO:0005344">
    <property type="term" value="F:oxygen carrier activity"/>
    <property type="evidence" value="ECO:0007669"/>
    <property type="project" value="UniProtKB-UniRule"/>
</dbReference>
<feature type="binding site" evidence="6">
    <location>
        <position position="82"/>
    </location>
    <ligand>
        <name>Fe cation</name>
        <dbReference type="ChEBI" id="CHEBI:24875"/>
        <label>2</label>
    </ligand>
</feature>
<dbReference type="InterPro" id="IPR050669">
    <property type="entry name" value="Hemerythrin"/>
</dbReference>
<dbReference type="InterPro" id="IPR035938">
    <property type="entry name" value="Hemerythrin-like_sf"/>
</dbReference>
<organism evidence="8 9">
    <name type="scientific">Thermoanaerobacterium thermosaccharolyticum</name>
    <name type="common">Clostridium thermosaccharolyticum</name>
    <dbReference type="NCBI Taxonomy" id="1517"/>
    <lineage>
        <taxon>Bacteria</taxon>
        <taxon>Bacillati</taxon>
        <taxon>Bacillota</taxon>
        <taxon>Clostridia</taxon>
        <taxon>Thermoanaerobacterales</taxon>
        <taxon>Thermoanaerobacteraceae</taxon>
        <taxon>Thermoanaerobacterium</taxon>
    </lineage>
</organism>
<feature type="binding site" evidence="6">
    <location>
        <position position="59"/>
    </location>
    <ligand>
        <name>Fe cation</name>
        <dbReference type="ChEBI" id="CHEBI:24875"/>
        <label>1</label>
    </ligand>
</feature>
<gene>
    <name evidence="8" type="ORF">CE561_00955</name>
</gene>
<comment type="caution">
    <text evidence="8">The sequence shown here is derived from an EMBL/GenBank/DDBJ whole genome shotgun (WGS) entry which is preliminary data.</text>
</comment>
<dbReference type="Pfam" id="PF01814">
    <property type="entry name" value="Hemerythrin"/>
    <property type="match status" value="1"/>
</dbReference>
<comment type="similarity">
    <text evidence="1 6">Belongs to the hemerythrin family.</text>
</comment>
<feature type="binding site" evidence="6">
    <location>
        <position position="124"/>
    </location>
    <ligand>
        <name>Fe cation</name>
        <dbReference type="ChEBI" id="CHEBI:24875"/>
        <label>1</label>
    </ligand>
</feature>
<dbReference type="NCBIfam" id="NF033749">
    <property type="entry name" value="bact_hemeryth"/>
    <property type="match status" value="1"/>
</dbReference>
<dbReference type="SUPFAM" id="SSF47188">
    <property type="entry name" value="Hemerythrin-like"/>
    <property type="match status" value="1"/>
</dbReference>
<dbReference type="InterPro" id="IPR016131">
    <property type="entry name" value="Haemerythrin_Fe_BS"/>
</dbReference>
<feature type="binding site" evidence="6">
    <location>
        <position position="78"/>
    </location>
    <ligand>
        <name>Fe cation</name>
        <dbReference type="ChEBI" id="CHEBI:24875"/>
        <label>2</label>
    </ligand>
</feature>
<feature type="binding site" evidence="6">
    <location>
        <position position="63"/>
    </location>
    <ligand>
        <name>Fe cation</name>
        <dbReference type="ChEBI" id="CHEBI:24875"/>
        <label>2</label>
    </ligand>
</feature>
<dbReference type="PROSITE" id="PS00550">
    <property type="entry name" value="HEMERYTHRINS"/>
    <property type="match status" value="1"/>
</dbReference>
<name>A0A231VMD0_THETR</name>
<evidence type="ECO:0000256" key="2">
    <source>
        <dbReference type="ARBA" id="ARBA00022448"/>
    </source>
</evidence>
<dbReference type="InterPro" id="IPR012312">
    <property type="entry name" value="Hemerythrin-like"/>
</dbReference>
<keyword evidence="4 6" id="KW-0479">Metal-binding</keyword>
<dbReference type="InterPro" id="IPR012827">
    <property type="entry name" value="Hemerythrin_metal-bd"/>
</dbReference>
<feature type="binding site" evidence="6">
    <location>
        <position position="63"/>
    </location>
    <ligand>
        <name>Fe cation</name>
        <dbReference type="ChEBI" id="CHEBI:24875"/>
        <label>1</label>
    </ligand>
</feature>
<dbReference type="HAMAP" id="MF_00556">
    <property type="entry name" value="Hemerythrin"/>
    <property type="match status" value="1"/>
</dbReference>
<dbReference type="GO" id="GO:0005506">
    <property type="term" value="F:iron ion binding"/>
    <property type="evidence" value="ECO:0007669"/>
    <property type="project" value="UniProtKB-UniRule"/>
</dbReference>
<feature type="binding site" evidence="6">
    <location>
        <position position="19"/>
    </location>
    <ligand>
        <name>Fe cation</name>
        <dbReference type="ChEBI" id="CHEBI:24875"/>
        <label>1</label>
    </ligand>
</feature>
<keyword evidence="5 6" id="KW-0408">Iron</keyword>
<evidence type="ECO:0000313" key="8">
    <source>
        <dbReference type="EMBL" id="OXT09413.1"/>
    </source>
</evidence>
<evidence type="ECO:0000256" key="1">
    <source>
        <dbReference type="ARBA" id="ARBA00010587"/>
    </source>
</evidence>
<protein>
    <recommendedName>
        <fullName evidence="6">Bacteriohemerythrin</fullName>
    </recommendedName>
</protein>
<evidence type="ECO:0000259" key="7">
    <source>
        <dbReference type="Pfam" id="PF01814"/>
    </source>
</evidence>
<dbReference type="PANTHER" id="PTHR37164">
    <property type="entry name" value="BACTERIOHEMERYTHRIN"/>
    <property type="match status" value="1"/>
</dbReference>
<sequence>MITWREEFCLGVEEIDKQHKRIFDIANEAYDLLKDEFHLDKYDRIVDIIKDLKNYAVYHFDYEENYMKSIGYRKLLSHKVLHDDFKEKINNIDLDKVDENQDEYIKEILNFVVDWIESHILKTDRLYAEKDLKT</sequence>
<dbReference type="Proteomes" id="UP000215301">
    <property type="component" value="Unassembled WGS sequence"/>
</dbReference>
<reference evidence="8 9" key="1">
    <citation type="submission" date="2017-06" db="EMBL/GenBank/DDBJ databases">
        <title>Isolation and characterization of a thermophilic and butanogenic Thermoanaerobacterium thermosaccharolyticum M5 capable of efficient degradation of hemicellulose.</title>
        <authorList>
            <person name="Xin F."/>
            <person name="Jiang Y."/>
        </authorList>
    </citation>
    <scope>NUCLEOTIDE SEQUENCE [LARGE SCALE GENOMIC DNA]</scope>
    <source>
        <strain evidence="8 9">M5</strain>
    </source>
</reference>
<feature type="binding site" evidence="6">
    <location>
        <position position="124"/>
    </location>
    <ligand>
        <name>Fe cation</name>
        <dbReference type="ChEBI" id="CHEBI:24875"/>
        <label>2</label>
    </ligand>
</feature>
<evidence type="ECO:0000256" key="3">
    <source>
        <dbReference type="ARBA" id="ARBA00022621"/>
    </source>
</evidence>
<comment type="function">
    <text evidence="6">Oxygen-binding protein. May be involved in a storage mechanism or for delivery to oxygen-requiring enzymes. The oxygen-binding site contains two iron atoms.</text>
</comment>
<dbReference type="NCBIfam" id="TIGR02481">
    <property type="entry name" value="hemeryth_dom"/>
    <property type="match status" value="1"/>
</dbReference>
<dbReference type="Gene3D" id="1.20.120.50">
    <property type="entry name" value="Hemerythrin-like"/>
    <property type="match status" value="1"/>
</dbReference>
<keyword evidence="2 6" id="KW-0813">Transport</keyword>
<proteinExistence type="inferred from homology"/>